<reference evidence="3 4" key="1">
    <citation type="submission" date="2024-05" db="EMBL/GenBank/DDBJ databases">
        <title>Genetic variation in Jamaican populations of the coffee berry borer (Hypothenemus hampei).</title>
        <authorList>
            <person name="Errbii M."/>
            <person name="Myrie A."/>
        </authorList>
    </citation>
    <scope>NUCLEOTIDE SEQUENCE [LARGE SCALE GENOMIC DNA]</scope>
    <source>
        <strain evidence="3">JA-Hopewell-2020-01-JO</strain>
        <tissue evidence="3">Whole body</tissue>
    </source>
</reference>
<organism evidence="3 4">
    <name type="scientific">Hypothenemus hampei</name>
    <name type="common">Coffee berry borer</name>
    <dbReference type="NCBI Taxonomy" id="57062"/>
    <lineage>
        <taxon>Eukaryota</taxon>
        <taxon>Metazoa</taxon>
        <taxon>Ecdysozoa</taxon>
        <taxon>Arthropoda</taxon>
        <taxon>Hexapoda</taxon>
        <taxon>Insecta</taxon>
        <taxon>Pterygota</taxon>
        <taxon>Neoptera</taxon>
        <taxon>Endopterygota</taxon>
        <taxon>Coleoptera</taxon>
        <taxon>Polyphaga</taxon>
        <taxon>Cucujiformia</taxon>
        <taxon>Curculionidae</taxon>
        <taxon>Scolytinae</taxon>
        <taxon>Hypothenemus</taxon>
    </lineage>
</organism>
<evidence type="ECO:0000256" key="2">
    <source>
        <dbReference type="SAM" id="SignalP"/>
    </source>
</evidence>
<gene>
    <name evidence="3" type="ORF">ABEB36_013879</name>
</gene>
<keyword evidence="2" id="KW-0732">Signal</keyword>
<evidence type="ECO:0000313" key="3">
    <source>
        <dbReference type="EMBL" id="KAL1489956.1"/>
    </source>
</evidence>
<dbReference type="SUPFAM" id="SSF50978">
    <property type="entry name" value="WD40 repeat-like"/>
    <property type="match status" value="1"/>
</dbReference>
<keyword evidence="1" id="KW-0175">Coiled coil</keyword>
<name>A0ABD1EA25_HYPHA</name>
<protein>
    <submittedName>
        <fullName evidence="3">Uncharacterized protein</fullName>
    </submittedName>
</protein>
<feature type="coiled-coil region" evidence="1">
    <location>
        <begin position="412"/>
        <end position="446"/>
    </location>
</feature>
<feature type="signal peptide" evidence="2">
    <location>
        <begin position="1"/>
        <end position="18"/>
    </location>
</feature>
<comment type="caution">
    <text evidence="3">The sequence shown here is derived from an EMBL/GenBank/DDBJ whole genome shotgun (WGS) entry which is preliminary data.</text>
</comment>
<keyword evidence="4" id="KW-1185">Reference proteome</keyword>
<feature type="chain" id="PRO_5044878761" evidence="2">
    <location>
        <begin position="19"/>
        <end position="1897"/>
    </location>
</feature>
<sequence length="1897" mass="217920">MVSEHFCVFLLLVHFAICDETSWDAFENEYKDHNREVIHVTNVSIDTPLHLNASVKQWKSLNLGHISLVGGVSNNGTLLTILIFNNLLNDDPKISEKQYNLEYSVSEIEFYSQWKHGEQRIYVVAYYETMLIWYLFYEQEKLEKKWIWSIETPITSFNFFKHFDDNYILINTEKSILIYGFDIFTQKRWYDHTILLSYPSKSSCLSFFNNYLYLAITQQDYLKIYKLSENHKFLYSTTLNSSNITQVICFENGFKSFIAFNGQQPAIYELTTDGPSLKKIHNSNLDGVEYWLPVATYNYRDETILFLQKKIDYGTHMSFDFDIVTYNGRNFEEHEDIPCKLFGEEYHGLISCLRELNNISGILGSACVSYEDRLTLVVPHLNRPSTIVVLEIDISKIENPVETKLVDFQLKRESLQAIIDDQYTQLKDLQEKIHQITENQTKLKMRAFKTQDNESDRRASKIIDNVAILARDFEELKPRLQKKKYTAFIFNGPVEIKGNLKVDAIKSDLIKLNEFVRKDKPQFIYGEKIFKNLTTHKLTVETVNGTSAEEFVTSYSPEIVGNIVFNAPVTIHNANSRENTVNNRNIFQWIKVSNNTQVPGTLHFDSLEINSHQFVNNLDIKGQLLIPNNVTVNTINGNNFEEFLKKFCLLKVQCHIPKLKLQGFMNVTSHMKLNTLNDLKYPEEFVNVNEMEPATFTGIKYFTKSLRTLELSLNGNLNEKNLNEVVTLSTEQVINGNQAFNRLETEISNLKVHGDFKQNGIIFEENSPIYEAQSINANIEFYNLEVQGNVIVKHFVNNTNITTFFNDYLLKSDENITITALKNFPNGITIKDNLHVISNKINEIKLESFITKDTSQDLHINAINGNVNFDNLMVKGLINGYNISKLNDTLVRIDRPETFNNTITFIEPVKDLAAQELAINAENILMSVVDMDKVTVKGNLNGEISSLNLMKNMMNYINDQTIQQPYIVGALKCNHIEIENINGLPVNKVFSMQSFHDNITDILTYRNATVKDMHTEGHLNLRTVNQVNFQKLLNEHPWSRLYRNGSNLTIDGDVYFETLNINNLSKDSFDDFFDRIIFKSNVDVTILDSLKLLEEVVVNRLIETSTLNGVSIDNILRFSGTQRIKSPINFESNVTLDSDVDIIGLINNVDAHFLKNNFEYQQGSLKVKGTDLLFNEVSYIQNMTVNGLTNAKDLKSIENKLIFVNEDAYLKKSIIFNEKVYVHGNLDILHDINEVKLSELFSKVVYTNQNTEIVGPIQLSNYAEFTDIVNVYEEIITKHLMDHSLEEELSKGVFLGSEPTDFDGHFHFENLTINNDLKFDFINEVIRSGIVTLKTSQNLPGSFFIKNMSVNKDLHVGNTVNKVNLIMEKNKTLLRDVEQTVSGELVFLNNVLVQDKIKVQTLNKKPVTKLVTTNTDQNLTASYHFNGKIFIAKDLTINGLVNDKNFTSWTVPYKSQRQRNINEIMPVENLNLIGPINGDLILNEVNTTKLLKELLNKQQNLASLRKGILGDIQGLCKDLIYLHETSKRQYILKFNYFEEFRTLEFDDPVKVVKFLKFEDRYYLLVHPVNSCTSELLQIRADGIFESKTISIGTISQIEAVYQKDLDKPVLFLITRSSNASDICTYGTTVWKFKDENLTIVNSLENQQLLQDSSIASTFYGYKSGKVIEFKVDPLNEIEVQEFRRWDINEENAYFVPRGLKTGLSMANGEDLIFLNTDFNEQAEGFDIDTSSVIIGNFSRIKNSIFPKESGGDMAVINVGFGNKKKALLAIARHKDTQVEHRMDFVEIYADSLKGELFDRILSYRPSSLLSIEFKNGESLLAFMEDNKVLQIFEYKGIEGFKHRSTIHIQAEKLFLMDLPMAKGEKQTEKVLGLVHKNRITLLQTIMLGKEVEDKPEC</sequence>
<dbReference type="Proteomes" id="UP001566132">
    <property type="component" value="Unassembled WGS sequence"/>
</dbReference>
<evidence type="ECO:0000313" key="4">
    <source>
        <dbReference type="Proteomes" id="UP001566132"/>
    </source>
</evidence>
<dbReference type="EMBL" id="JBDJPC010000011">
    <property type="protein sequence ID" value="KAL1489956.1"/>
    <property type="molecule type" value="Genomic_DNA"/>
</dbReference>
<evidence type="ECO:0000256" key="1">
    <source>
        <dbReference type="SAM" id="Coils"/>
    </source>
</evidence>
<proteinExistence type="predicted"/>
<dbReference type="InterPro" id="IPR036322">
    <property type="entry name" value="WD40_repeat_dom_sf"/>
</dbReference>
<accession>A0ABD1EA25</accession>